<organism evidence="1 2">
    <name type="scientific">Panagrolaimus sp. ES5</name>
    <dbReference type="NCBI Taxonomy" id="591445"/>
    <lineage>
        <taxon>Eukaryota</taxon>
        <taxon>Metazoa</taxon>
        <taxon>Ecdysozoa</taxon>
        <taxon>Nematoda</taxon>
        <taxon>Chromadorea</taxon>
        <taxon>Rhabditida</taxon>
        <taxon>Tylenchina</taxon>
        <taxon>Panagrolaimomorpha</taxon>
        <taxon>Panagrolaimoidea</taxon>
        <taxon>Panagrolaimidae</taxon>
        <taxon>Panagrolaimus</taxon>
    </lineage>
</organism>
<name>A0AC34FU99_9BILA</name>
<protein>
    <submittedName>
        <fullName evidence="2">Uncharacterized protein</fullName>
    </submittedName>
</protein>
<sequence length="88" mass="10300">MDTVTDFVDYNGSSVKSATYQSWKQKNLSKSYKKLYGIEKEYKWQDKNAEKECNKSILSLHIAAYENAIEVQNVTYMEKQSKQVLSFK</sequence>
<dbReference type="Proteomes" id="UP000887579">
    <property type="component" value="Unplaced"/>
</dbReference>
<dbReference type="WBParaSite" id="ES5_v2.g20307.t1">
    <property type="protein sequence ID" value="ES5_v2.g20307.t1"/>
    <property type="gene ID" value="ES5_v2.g20307"/>
</dbReference>
<accession>A0AC34FU99</accession>
<proteinExistence type="predicted"/>
<evidence type="ECO:0000313" key="1">
    <source>
        <dbReference type="Proteomes" id="UP000887579"/>
    </source>
</evidence>
<reference evidence="2" key="1">
    <citation type="submission" date="2022-11" db="UniProtKB">
        <authorList>
            <consortium name="WormBaseParasite"/>
        </authorList>
    </citation>
    <scope>IDENTIFICATION</scope>
</reference>
<evidence type="ECO:0000313" key="2">
    <source>
        <dbReference type="WBParaSite" id="ES5_v2.g20307.t1"/>
    </source>
</evidence>